<name>A0A328HIH8_ARTGO</name>
<protein>
    <submittedName>
        <fullName evidence="3">Uncharacterized protein</fullName>
    </submittedName>
</protein>
<feature type="transmembrane region" description="Helical" evidence="2">
    <location>
        <begin position="77"/>
        <end position="95"/>
    </location>
</feature>
<evidence type="ECO:0000256" key="2">
    <source>
        <dbReference type="SAM" id="Phobius"/>
    </source>
</evidence>
<reference evidence="3 4" key="1">
    <citation type="submission" date="2018-04" db="EMBL/GenBank/DDBJ databases">
        <title>Bacteria isolated from cave deposits of Manipur.</title>
        <authorList>
            <person name="Sahoo D."/>
            <person name="Sarangthem I."/>
            <person name="Nandeibam J."/>
        </authorList>
    </citation>
    <scope>NUCLEOTIDE SEQUENCE [LARGE SCALE GENOMIC DNA]</scope>
    <source>
        <strain evidence="4">mrc11</strain>
    </source>
</reference>
<organism evidence="3 4">
    <name type="scientific">Arthrobacter globiformis</name>
    <dbReference type="NCBI Taxonomy" id="1665"/>
    <lineage>
        <taxon>Bacteria</taxon>
        <taxon>Bacillati</taxon>
        <taxon>Actinomycetota</taxon>
        <taxon>Actinomycetes</taxon>
        <taxon>Micrococcales</taxon>
        <taxon>Micrococcaceae</taxon>
        <taxon>Arthrobacter</taxon>
    </lineage>
</organism>
<feature type="transmembrane region" description="Helical" evidence="2">
    <location>
        <begin position="101"/>
        <end position="120"/>
    </location>
</feature>
<comment type="caution">
    <text evidence="3">The sequence shown here is derived from an EMBL/GenBank/DDBJ whole genome shotgun (WGS) entry which is preliminary data.</text>
</comment>
<keyword evidence="2" id="KW-1133">Transmembrane helix</keyword>
<feature type="compositionally biased region" description="Low complexity" evidence="1">
    <location>
        <begin position="1"/>
        <end position="14"/>
    </location>
</feature>
<sequence>MTLTSPAPLSSAPAEANSHASQEPQLFVPKYGQMLGADANGILVLDEFTLDPADARKDQHRFRTALASVALTLRRLVALRVFIAVVAVANLPLFLMSTGWWIYAVSLALVIGVHAAVNWLNKHEPRVKQRHELELHLHRERSDNYRKVRDAVKFVVDSPARVNEHLYLELLHAKRVALHLASGTVALLDTSDDAAWKVRIVRELPAAA</sequence>
<evidence type="ECO:0000313" key="3">
    <source>
        <dbReference type="EMBL" id="RAM38428.1"/>
    </source>
</evidence>
<dbReference type="AlphaFoldDB" id="A0A328HIH8"/>
<evidence type="ECO:0000256" key="1">
    <source>
        <dbReference type="SAM" id="MobiDB-lite"/>
    </source>
</evidence>
<evidence type="ECO:0000313" key="4">
    <source>
        <dbReference type="Proteomes" id="UP000249166"/>
    </source>
</evidence>
<dbReference type="RefSeq" id="WP_111902896.1">
    <property type="nucleotide sequence ID" value="NZ_QLNP01000062.1"/>
</dbReference>
<accession>A0A328HIH8</accession>
<proteinExistence type="predicted"/>
<dbReference type="OrthoDB" id="4939757at2"/>
<dbReference type="Proteomes" id="UP000249166">
    <property type="component" value="Unassembled WGS sequence"/>
</dbReference>
<keyword evidence="2" id="KW-0812">Transmembrane</keyword>
<gene>
    <name evidence="3" type="ORF">DBZ45_05390</name>
</gene>
<keyword evidence="2" id="KW-0472">Membrane</keyword>
<dbReference type="EMBL" id="QLNP01000062">
    <property type="protein sequence ID" value="RAM38428.1"/>
    <property type="molecule type" value="Genomic_DNA"/>
</dbReference>
<feature type="region of interest" description="Disordered" evidence="1">
    <location>
        <begin position="1"/>
        <end position="21"/>
    </location>
</feature>